<keyword evidence="2" id="KW-1003">Cell membrane</keyword>
<evidence type="ECO:0000313" key="8">
    <source>
        <dbReference type="EMBL" id="PCI79434.1"/>
    </source>
</evidence>
<dbReference type="InterPro" id="IPR050545">
    <property type="entry name" value="Mycobact_MmpL"/>
</dbReference>
<organism evidence="8 9">
    <name type="scientific">SAR86 cluster bacterium</name>
    <dbReference type="NCBI Taxonomy" id="2030880"/>
    <lineage>
        <taxon>Bacteria</taxon>
        <taxon>Pseudomonadati</taxon>
        <taxon>Pseudomonadota</taxon>
        <taxon>Gammaproteobacteria</taxon>
        <taxon>SAR86 cluster</taxon>
    </lineage>
</organism>
<feature type="transmembrane region" description="Helical" evidence="6">
    <location>
        <begin position="322"/>
        <end position="344"/>
    </location>
</feature>
<dbReference type="InterPro" id="IPR001036">
    <property type="entry name" value="Acrflvin-R"/>
</dbReference>
<gene>
    <name evidence="8" type="ORF">COB20_04770</name>
</gene>
<evidence type="ECO:0000313" key="9">
    <source>
        <dbReference type="Proteomes" id="UP000218767"/>
    </source>
</evidence>
<keyword evidence="3 6" id="KW-0812">Transmembrane</keyword>
<dbReference type="EMBL" id="NVUL01000017">
    <property type="protein sequence ID" value="PCI79434.1"/>
    <property type="molecule type" value="Genomic_DNA"/>
</dbReference>
<dbReference type="PROSITE" id="PS50156">
    <property type="entry name" value="SSD"/>
    <property type="match status" value="2"/>
</dbReference>
<evidence type="ECO:0000256" key="2">
    <source>
        <dbReference type="ARBA" id="ARBA00022475"/>
    </source>
</evidence>
<keyword evidence="5 6" id="KW-0472">Membrane</keyword>
<dbReference type="PANTHER" id="PTHR33406:SF12">
    <property type="entry name" value="BLR2997 PROTEIN"/>
    <property type="match status" value="1"/>
</dbReference>
<dbReference type="PANTHER" id="PTHR33406">
    <property type="entry name" value="MEMBRANE PROTEIN MJ1562-RELATED"/>
    <property type="match status" value="1"/>
</dbReference>
<feature type="transmembrane region" description="Helical" evidence="6">
    <location>
        <begin position="739"/>
        <end position="760"/>
    </location>
</feature>
<feature type="domain" description="SSD" evidence="7">
    <location>
        <begin position="763"/>
        <end position="889"/>
    </location>
</feature>
<evidence type="ECO:0000256" key="3">
    <source>
        <dbReference type="ARBA" id="ARBA00022692"/>
    </source>
</evidence>
<proteinExistence type="predicted"/>
<keyword evidence="4 6" id="KW-1133">Transmembrane helix</keyword>
<comment type="subcellular location">
    <subcellularLocation>
        <location evidence="1">Cell membrane</location>
        <topology evidence="1">Multi-pass membrane protein</topology>
    </subcellularLocation>
</comment>
<comment type="caution">
    <text evidence="8">The sequence shown here is derived from an EMBL/GenBank/DDBJ whole genome shotgun (WGS) entry which is preliminary data.</text>
</comment>
<evidence type="ECO:0000256" key="4">
    <source>
        <dbReference type="ARBA" id="ARBA00022989"/>
    </source>
</evidence>
<dbReference type="PRINTS" id="PR00702">
    <property type="entry name" value="ACRIFLAVINRP"/>
</dbReference>
<reference evidence="9" key="1">
    <citation type="submission" date="2017-08" db="EMBL/GenBank/DDBJ databases">
        <title>A dynamic microbial community with high functional redundancy inhabits the cold, oxic subseafloor aquifer.</title>
        <authorList>
            <person name="Tully B.J."/>
            <person name="Wheat C.G."/>
            <person name="Glazer B.T."/>
            <person name="Huber J.A."/>
        </authorList>
    </citation>
    <scope>NUCLEOTIDE SEQUENCE [LARGE SCALE GENOMIC DNA]</scope>
</reference>
<feature type="transmembrane region" description="Helical" evidence="6">
    <location>
        <begin position="296"/>
        <end position="315"/>
    </location>
</feature>
<dbReference type="Gene3D" id="1.20.1640.10">
    <property type="entry name" value="Multidrug efflux transporter AcrB transmembrane domain"/>
    <property type="match status" value="2"/>
</dbReference>
<evidence type="ECO:0000259" key="7">
    <source>
        <dbReference type="PROSITE" id="PS50156"/>
    </source>
</evidence>
<dbReference type="InterPro" id="IPR000731">
    <property type="entry name" value="SSD"/>
</dbReference>
<sequence length="912" mass="101247">MEKILLSLTDAFAQAPYKVLKYKSFVLAGLIVMTSIMVYGIYTRTTMDMTTDSFLDDADPAAIALDEFREQFGSDESVFLVYRAKDGNVFSRESMEAAQQLTDDLRNWQSLDRSQYPETMNGITLDWEELNHIRRVRSIANLRYQESIGDSLLSNRLVPSALPEENEELGLIRGNALSQEDYLLAFYSEDTEYGAILIQTDFGTKPVEGFVSAVDGVNVSLDDSFGAFGDDETFDLNFNEDIEVQEIDFEAVDMMGYTAFHVMSKTIYQKYETHFEFFPVGTPPLMEFMLEMLGEMQVLGMILVLIFTLLLWILFRSFSAVIWPLVTILLSIAWAWGIPAWTGVVLTTMISLTIMLIFAVGIADCVHVMSAYFTFRREGEEHYIALSHAYRKTGLALLVTTITTMCGVMALTISDLAMIQVFGWTSAVGVLLAFFFTIVLLPILLDLWHPGNPNADASFADKLGKRWHSLKRNTKLGIAAVYFTAIFALLGLAIGGYLTLVTLLTYVVVNWQKAILEAVPGIAARYPYVIMAIFGGIFVTCLYGMSQIRIDSNMAELTREDSIIQRAYAVVDENMAGSQSMEIVINTNAIDGMMNPRLLQAVDELQTRIEARYPNEVSRTNSLANIVKETNKVMNNNDPAFDRIPDSGLMVSQLLYLFNSSNPEDRRAVVSDDYSKSHITISAYNAGSYQYQAFFTEMEEEITDTFAGLESEFPELQVTVTGSMAMMMRMADDLARSQYASLLLALGIISVVMIVTLGSFQGGLLAMIPNMIPAVLSFGLMGLLGLPLDADTLLIAPIIIGIAVDDTIHFMTHYRIDLARTGSISKALISTIRDVGQAVMFTTMILALSFALLSFSGHLGMAKMGFFGAIAIFFALLCDLFLIPAMIITFKPTFGVKDANTEIDFSKTATAQ</sequence>
<feature type="transmembrane region" description="Helical" evidence="6">
    <location>
        <begin position="419"/>
        <end position="445"/>
    </location>
</feature>
<feature type="transmembrane region" description="Helical" evidence="6">
    <location>
        <begin position="793"/>
        <end position="816"/>
    </location>
</feature>
<evidence type="ECO:0000256" key="1">
    <source>
        <dbReference type="ARBA" id="ARBA00004651"/>
    </source>
</evidence>
<feature type="transmembrane region" description="Helical" evidence="6">
    <location>
        <begin position="836"/>
        <end position="855"/>
    </location>
</feature>
<dbReference type="Proteomes" id="UP000218767">
    <property type="component" value="Unassembled WGS sequence"/>
</dbReference>
<evidence type="ECO:0000256" key="6">
    <source>
        <dbReference type="SAM" id="Phobius"/>
    </source>
</evidence>
<feature type="domain" description="SSD" evidence="7">
    <location>
        <begin position="325"/>
        <end position="447"/>
    </location>
</feature>
<feature type="transmembrane region" description="Helical" evidence="6">
    <location>
        <begin position="766"/>
        <end position="786"/>
    </location>
</feature>
<dbReference type="AlphaFoldDB" id="A0A2A4XA84"/>
<feature type="transmembrane region" description="Helical" evidence="6">
    <location>
        <begin position="867"/>
        <end position="890"/>
    </location>
</feature>
<dbReference type="GO" id="GO:0005886">
    <property type="term" value="C:plasma membrane"/>
    <property type="evidence" value="ECO:0007669"/>
    <property type="project" value="UniProtKB-SubCell"/>
</dbReference>
<dbReference type="InterPro" id="IPR004869">
    <property type="entry name" value="MMPL_dom"/>
</dbReference>
<feature type="transmembrane region" description="Helical" evidence="6">
    <location>
        <begin position="526"/>
        <end position="545"/>
    </location>
</feature>
<dbReference type="SUPFAM" id="SSF82866">
    <property type="entry name" value="Multidrug efflux transporter AcrB transmembrane domain"/>
    <property type="match status" value="2"/>
</dbReference>
<accession>A0A2A4XA84</accession>
<dbReference type="Pfam" id="PF03176">
    <property type="entry name" value="MMPL"/>
    <property type="match status" value="2"/>
</dbReference>
<evidence type="ECO:0000256" key="5">
    <source>
        <dbReference type="ARBA" id="ARBA00023136"/>
    </source>
</evidence>
<protein>
    <recommendedName>
        <fullName evidence="7">SSD domain-containing protein</fullName>
    </recommendedName>
</protein>
<dbReference type="GO" id="GO:0022857">
    <property type="term" value="F:transmembrane transporter activity"/>
    <property type="evidence" value="ECO:0007669"/>
    <property type="project" value="InterPro"/>
</dbReference>
<feature type="transmembrane region" description="Helical" evidence="6">
    <location>
        <begin position="24"/>
        <end position="42"/>
    </location>
</feature>
<feature type="transmembrane region" description="Helical" evidence="6">
    <location>
        <begin position="394"/>
        <end position="413"/>
    </location>
</feature>
<feature type="transmembrane region" description="Helical" evidence="6">
    <location>
        <begin position="476"/>
        <end position="506"/>
    </location>
</feature>
<name>A0A2A4XA84_9GAMM</name>
<feature type="transmembrane region" description="Helical" evidence="6">
    <location>
        <begin position="350"/>
        <end position="373"/>
    </location>
</feature>